<keyword evidence="7 8" id="KW-0067">ATP-binding</keyword>
<keyword evidence="1 8" id="KW-0963">Cytoplasm</keyword>
<feature type="binding site" evidence="8">
    <location>
        <position position="55"/>
    </location>
    <ligand>
        <name>substrate</name>
    </ligand>
</feature>
<dbReference type="NCBIfam" id="TIGR01027">
    <property type="entry name" value="proB"/>
    <property type="match status" value="1"/>
</dbReference>
<dbReference type="GO" id="GO:0003723">
    <property type="term" value="F:RNA binding"/>
    <property type="evidence" value="ECO:0007669"/>
    <property type="project" value="InterPro"/>
</dbReference>
<feature type="binding site" evidence="8">
    <location>
        <position position="142"/>
    </location>
    <ligand>
        <name>substrate</name>
    </ligand>
</feature>
<dbReference type="Pfam" id="PF00696">
    <property type="entry name" value="AA_kinase"/>
    <property type="match status" value="1"/>
</dbReference>
<dbReference type="SMART" id="SM00359">
    <property type="entry name" value="PUA"/>
    <property type="match status" value="1"/>
</dbReference>
<dbReference type="InterPro" id="IPR002478">
    <property type="entry name" value="PUA"/>
</dbReference>
<dbReference type="CDD" id="cd21157">
    <property type="entry name" value="PUA_G5K"/>
    <property type="match status" value="1"/>
</dbReference>
<evidence type="ECO:0000256" key="6">
    <source>
        <dbReference type="ARBA" id="ARBA00022777"/>
    </source>
</evidence>
<comment type="caution">
    <text evidence="10">The sequence shown here is derived from an EMBL/GenBank/DDBJ whole genome shotgun (WGS) entry which is preliminary data.</text>
</comment>
<keyword evidence="6 8" id="KW-0418">Kinase</keyword>
<gene>
    <name evidence="8 10" type="primary">proB</name>
    <name evidence="10" type="ORF">KHX13_02635</name>
</gene>
<dbReference type="PRINTS" id="PR00474">
    <property type="entry name" value="GLU5KINASE"/>
</dbReference>
<dbReference type="GO" id="GO:0004349">
    <property type="term" value="F:glutamate 5-kinase activity"/>
    <property type="evidence" value="ECO:0007669"/>
    <property type="project" value="UniProtKB-UniRule"/>
</dbReference>
<dbReference type="EC" id="2.7.2.11" evidence="8"/>
<evidence type="ECO:0000256" key="5">
    <source>
        <dbReference type="ARBA" id="ARBA00022741"/>
    </source>
</evidence>
<dbReference type="Gene3D" id="3.40.1160.10">
    <property type="entry name" value="Acetylglutamate kinase-like"/>
    <property type="match status" value="1"/>
</dbReference>
<dbReference type="GO" id="GO:0005829">
    <property type="term" value="C:cytosol"/>
    <property type="evidence" value="ECO:0007669"/>
    <property type="project" value="TreeGrafter"/>
</dbReference>
<dbReference type="InterPro" id="IPR011529">
    <property type="entry name" value="Glu_5kinase"/>
</dbReference>
<dbReference type="AlphaFoldDB" id="A0A943EBS0"/>
<dbReference type="HAMAP" id="MF_00456">
    <property type="entry name" value="ProB"/>
    <property type="match status" value="1"/>
</dbReference>
<evidence type="ECO:0000259" key="9">
    <source>
        <dbReference type="SMART" id="SM00359"/>
    </source>
</evidence>
<evidence type="ECO:0000256" key="4">
    <source>
        <dbReference type="ARBA" id="ARBA00022679"/>
    </source>
</evidence>
<dbReference type="FunFam" id="3.40.1160.10:FF:000018">
    <property type="entry name" value="Glutamate 5-kinase"/>
    <property type="match status" value="1"/>
</dbReference>
<proteinExistence type="inferred from homology"/>
<feature type="binding site" evidence="8">
    <location>
        <begin position="216"/>
        <end position="222"/>
    </location>
    <ligand>
        <name>ATP</name>
        <dbReference type="ChEBI" id="CHEBI:30616"/>
    </ligand>
</feature>
<comment type="catalytic activity">
    <reaction evidence="8">
        <text>L-glutamate + ATP = L-glutamyl 5-phosphate + ADP</text>
        <dbReference type="Rhea" id="RHEA:14877"/>
        <dbReference type="ChEBI" id="CHEBI:29985"/>
        <dbReference type="ChEBI" id="CHEBI:30616"/>
        <dbReference type="ChEBI" id="CHEBI:58274"/>
        <dbReference type="ChEBI" id="CHEBI:456216"/>
        <dbReference type="EC" id="2.7.2.11"/>
    </reaction>
</comment>
<evidence type="ECO:0000256" key="7">
    <source>
        <dbReference type="ARBA" id="ARBA00022840"/>
    </source>
</evidence>
<evidence type="ECO:0000256" key="2">
    <source>
        <dbReference type="ARBA" id="ARBA00022605"/>
    </source>
</evidence>
<evidence type="ECO:0000313" key="11">
    <source>
        <dbReference type="Proteomes" id="UP000754226"/>
    </source>
</evidence>
<evidence type="ECO:0000313" key="10">
    <source>
        <dbReference type="EMBL" id="MBS5519222.1"/>
    </source>
</evidence>
<dbReference type="InterPro" id="IPR001057">
    <property type="entry name" value="Glu/AcGlu_kinase"/>
</dbReference>
<evidence type="ECO:0000256" key="1">
    <source>
        <dbReference type="ARBA" id="ARBA00022490"/>
    </source>
</evidence>
<comment type="pathway">
    <text evidence="8">Amino-acid biosynthesis; L-proline biosynthesis; L-glutamate 5-semialdehyde from L-glutamate: step 1/2.</text>
</comment>
<keyword evidence="4 8" id="KW-0808">Transferase</keyword>
<organism evidence="10 11">
    <name type="scientific">Acidaminococcus intestini</name>
    <dbReference type="NCBI Taxonomy" id="187327"/>
    <lineage>
        <taxon>Bacteria</taxon>
        <taxon>Bacillati</taxon>
        <taxon>Bacillota</taxon>
        <taxon>Negativicutes</taxon>
        <taxon>Acidaminococcales</taxon>
        <taxon>Acidaminococcaceae</taxon>
        <taxon>Acidaminococcus</taxon>
    </lineage>
</organism>
<dbReference type="PIRSF" id="PIRSF000729">
    <property type="entry name" value="GK"/>
    <property type="match status" value="1"/>
</dbReference>
<dbReference type="CDD" id="cd04242">
    <property type="entry name" value="AAK_G5K_ProB"/>
    <property type="match status" value="1"/>
</dbReference>
<keyword evidence="2 8" id="KW-0028">Amino-acid biosynthesis</keyword>
<dbReference type="PANTHER" id="PTHR43654:SF1">
    <property type="entry name" value="ISOPENTENYL PHOSPHATE KINASE"/>
    <property type="match status" value="1"/>
</dbReference>
<dbReference type="SUPFAM" id="SSF53633">
    <property type="entry name" value="Carbamate kinase-like"/>
    <property type="match status" value="1"/>
</dbReference>
<dbReference type="Gene3D" id="2.30.130.10">
    <property type="entry name" value="PUA domain"/>
    <property type="match status" value="1"/>
</dbReference>
<feature type="binding site" evidence="8">
    <location>
        <begin position="174"/>
        <end position="175"/>
    </location>
    <ligand>
        <name>ATP</name>
        <dbReference type="ChEBI" id="CHEBI:30616"/>
    </ligand>
</feature>
<reference evidence="10" key="1">
    <citation type="submission" date="2021-02" db="EMBL/GenBank/DDBJ databases">
        <title>Infant gut strain persistence is associated with maternal origin, phylogeny, and functional potential including surface adhesion and iron acquisition.</title>
        <authorList>
            <person name="Lou Y.C."/>
        </authorList>
    </citation>
    <scope>NUCLEOTIDE SEQUENCE</scope>
    <source>
        <strain evidence="10">L3_106_000M1_dasL3_106_000M1_concoct_15</strain>
    </source>
</reference>
<comment type="function">
    <text evidence="8">Catalyzes the transfer of a phosphate group to glutamate to form L-glutamate 5-phosphate.</text>
</comment>
<keyword evidence="5 8" id="KW-0547">Nucleotide-binding</keyword>
<dbReference type="GO" id="GO:0055129">
    <property type="term" value="P:L-proline biosynthetic process"/>
    <property type="evidence" value="ECO:0007669"/>
    <property type="project" value="UniProtKB-UniRule"/>
</dbReference>
<evidence type="ECO:0000256" key="8">
    <source>
        <dbReference type="HAMAP-Rule" id="MF_00456"/>
    </source>
</evidence>
<keyword evidence="3 8" id="KW-0641">Proline biosynthesis</keyword>
<evidence type="ECO:0000256" key="3">
    <source>
        <dbReference type="ARBA" id="ARBA00022650"/>
    </source>
</evidence>
<dbReference type="InterPro" id="IPR001048">
    <property type="entry name" value="Asp/Glu/Uridylate_kinase"/>
</dbReference>
<dbReference type="InterPro" id="IPR036393">
    <property type="entry name" value="AceGlu_kinase-like_sf"/>
</dbReference>
<comment type="similarity">
    <text evidence="8">Belongs to the glutamate 5-kinase family.</text>
</comment>
<feature type="binding site" evidence="8">
    <location>
        <position position="154"/>
    </location>
    <ligand>
        <name>substrate</name>
    </ligand>
</feature>
<sequence>MEREKLAKAKRIVIKVGSSTITYPNGKVNYEKIEKLARIMADLQNSGHEMILVSSGAGAVGVGRLKFEEKPKDMPGKQACAAVGQGILMHIYERLFAEYGQTVAQVLLTRADTLDRHHYANSRNTFQKLLEWGVIPVVNENDVVAIDEFKIGDNDNLSALVAGIVDADVDILLSDVDGLYTANPQSHPDARLISEVSEITPELETMAGGAGSKNGTGGMITKIQAAKVANSSGIALVIASGEDPEVLRRILRGDAVGTLFVPHISHLQARKQWLAFGAKVEGTLIVDTGLEKALKQKGSCSILPVGIKAVSGDFESGVTVSVTDEKGHELARGLVNYGAQEIRKILGKKTGDVESVLGYIHTDEVIHRDNLVIM</sequence>
<dbReference type="InterPro" id="IPR019797">
    <property type="entry name" value="Glutamate_5-kinase_CS"/>
</dbReference>
<dbReference type="SUPFAM" id="SSF88697">
    <property type="entry name" value="PUA domain-like"/>
    <property type="match status" value="1"/>
</dbReference>
<dbReference type="PROSITE" id="PS00902">
    <property type="entry name" value="GLUTAMATE_5_KINASE"/>
    <property type="match status" value="1"/>
</dbReference>
<dbReference type="PANTHER" id="PTHR43654">
    <property type="entry name" value="GLUTAMATE 5-KINASE"/>
    <property type="match status" value="1"/>
</dbReference>
<dbReference type="Pfam" id="PF01472">
    <property type="entry name" value="PUA"/>
    <property type="match status" value="1"/>
</dbReference>
<dbReference type="EMBL" id="JAGZCZ010000003">
    <property type="protein sequence ID" value="MBS5519222.1"/>
    <property type="molecule type" value="Genomic_DNA"/>
</dbReference>
<dbReference type="InterPro" id="IPR041739">
    <property type="entry name" value="G5K_ProB"/>
</dbReference>
<accession>A0A943EBS0</accession>
<comment type="subcellular location">
    <subcellularLocation>
        <location evidence="8">Cytoplasm</location>
    </subcellularLocation>
</comment>
<dbReference type="InterPro" id="IPR015947">
    <property type="entry name" value="PUA-like_sf"/>
</dbReference>
<dbReference type="PROSITE" id="PS50890">
    <property type="entry name" value="PUA"/>
    <property type="match status" value="1"/>
</dbReference>
<protein>
    <recommendedName>
        <fullName evidence="8">Glutamate 5-kinase</fullName>
        <ecNumber evidence="8">2.7.2.11</ecNumber>
    </recommendedName>
    <alternativeName>
        <fullName evidence="8">Gamma-glutamyl kinase</fullName>
        <shortName evidence="8">GK</shortName>
    </alternativeName>
</protein>
<feature type="binding site" evidence="8">
    <location>
        <position position="15"/>
    </location>
    <ligand>
        <name>ATP</name>
        <dbReference type="ChEBI" id="CHEBI:30616"/>
    </ligand>
</feature>
<dbReference type="GO" id="GO:0005524">
    <property type="term" value="F:ATP binding"/>
    <property type="evidence" value="ECO:0007669"/>
    <property type="project" value="UniProtKB-KW"/>
</dbReference>
<dbReference type="InterPro" id="IPR005715">
    <property type="entry name" value="Glu_5kinase/COase_Synthase"/>
</dbReference>
<dbReference type="Proteomes" id="UP000754226">
    <property type="component" value="Unassembled WGS sequence"/>
</dbReference>
<dbReference type="InterPro" id="IPR036974">
    <property type="entry name" value="PUA_sf"/>
</dbReference>
<feature type="domain" description="PUA" evidence="9">
    <location>
        <begin position="282"/>
        <end position="366"/>
    </location>
</feature>
<name>A0A943EBS0_9FIRM</name>